<dbReference type="GO" id="GO:0019441">
    <property type="term" value="P:L-tryptophan catabolic process to kynurenine"/>
    <property type="evidence" value="ECO:0007669"/>
    <property type="project" value="InterPro"/>
</dbReference>
<dbReference type="PANTHER" id="PTHR31118:SF12">
    <property type="entry name" value="CYCLASE-LIKE PROTEIN 2"/>
    <property type="match status" value="1"/>
</dbReference>
<dbReference type="EMBL" id="FOMB01000001">
    <property type="protein sequence ID" value="SFB91147.1"/>
    <property type="molecule type" value="Genomic_DNA"/>
</dbReference>
<protein>
    <submittedName>
        <fullName evidence="1">Kynurenine formamidase</fullName>
    </submittedName>
</protein>
<sequence>MSLNPGAFTAHDQGLASQLGAALRSMRMVDLSPTLERGIPNWPMHPPLVIDKAREVERDGYYCQYLMISEHTGTHVDAPVHFHPDLAMSIDTFPADKLIAPAVLYDFSEHNLQPGDLLTLDMVLAYEEARGVQVGRGEIALVNFGWMQRYWRTDSQSTWFVKNSPGIREDAIIHFKERGIRAIGCDTVACDMAVIDGVGQETTGHTTHWLPNGILIIEMLTNLEKLSLRSLFVATPLKIKEGSGSPIRPLAFCED</sequence>
<dbReference type="AlphaFoldDB" id="A0A1I1EW09"/>
<evidence type="ECO:0000313" key="1">
    <source>
        <dbReference type="EMBL" id="SFB91147.1"/>
    </source>
</evidence>
<gene>
    <name evidence="1" type="ORF">SAMN04488059_10110</name>
</gene>
<proteinExistence type="predicted"/>
<dbReference type="InterPro" id="IPR037175">
    <property type="entry name" value="KFase_sf"/>
</dbReference>
<organism evidence="1 2">
    <name type="scientific">Devosia psychrophila</name>
    <dbReference type="NCBI Taxonomy" id="728005"/>
    <lineage>
        <taxon>Bacteria</taxon>
        <taxon>Pseudomonadati</taxon>
        <taxon>Pseudomonadota</taxon>
        <taxon>Alphaproteobacteria</taxon>
        <taxon>Hyphomicrobiales</taxon>
        <taxon>Devosiaceae</taxon>
        <taxon>Devosia</taxon>
    </lineage>
</organism>
<dbReference type="RefSeq" id="WP_082102065.1">
    <property type="nucleotide sequence ID" value="NZ_FOMB01000001.1"/>
</dbReference>
<evidence type="ECO:0000313" key="2">
    <source>
        <dbReference type="Proteomes" id="UP000182258"/>
    </source>
</evidence>
<reference evidence="1 2" key="1">
    <citation type="submission" date="2016-10" db="EMBL/GenBank/DDBJ databases">
        <authorList>
            <person name="de Groot N.N."/>
        </authorList>
    </citation>
    <scope>NUCLEOTIDE SEQUENCE [LARGE SCALE GENOMIC DNA]</scope>
    <source>
        <strain evidence="1 2">CGMCC 1.10210</strain>
    </source>
</reference>
<name>A0A1I1EW09_9HYPH</name>
<dbReference type="InterPro" id="IPR007325">
    <property type="entry name" value="KFase/CYL"/>
</dbReference>
<dbReference type="Gene3D" id="3.50.30.50">
    <property type="entry name" value="Putative cyclase"/>
    <property type="match status" value="1"/>
</dbReference>
<dbReference type="PANTHER" id="PTHR31118">
    <property type="entry name" value="CYCLASE-LIKE PROTEIN 2"/>
    <property type="match status" value="1"/>
</dbReference>
<dbReference type="STRING" id="728005.SAMN04488059_10110"/>
<dbReference type="GO" id="GO:0004061">
    <property type="term" value="F:arylformamidase activity"/>
    <property type="evidence" value="ECO:0007669"/>
    <property type="project" value="InterPro"/>
</dbReference>
<dbReference type="Pfam" id="PF04199">
    <property type="entry name" value="Cyclase"/>
    <property type="match status" value="1"/>
</dbReference>
<accession>A0A1I1EW09</accession>
<dbReference type="SUPFAM" id="SSF102198">
    <property type="entry name" value="Putative cyclase"/>
    <property type="match status" value="1"/>
</dbReference>
<dbReference type="Proteomes" id="UP000182258">
    <property type="component" value="Unassembled WGS sequence"/>
</dbReference>